<dbReference type="OrthoDB" id="9018368at2"/>
<gene>
    <name evidence="1" type="ORF">NCTC11466_03490</name>
</gene>
<dbReference type="Pfam" id="PF23982">
    <property type="entry name" value="XM1_gp53_minor_capsid"/>
    <property type="match status" value="1"/>
</dbReference>
<reference evidence="1 2" key="1">
    <citation type="submission" date="2018-12" db="EMBL/GenBank/DDBJ databases">
        <authorList>
            <consortium name="Pathogen Informatics"/>
        </authorList>
    </citation>
    <scope>NUCLEOTIDE SEQUENCE [LARGE SCALE GENOMIC DNA]</scope>
    <source>
        <strain evidence="1 2">NCTC11466</strain>
    </source>
</reference>
<evidence type="ECO:0000313" key="1">
    <source>
        <dbReference type="EMBL" id="VEB99956.1"/>
    </source>
</evidence>
<dbReference type="EMBL" id="LR134201">
    <property type="protein sequence ID" value="VEB99956.1"/>
    <property type="molecule type" value="Genomic_DNA"/>
</dbReference>
<dbReference type="AlphaFoldDB" id="A0A3S4K1D1"/>
<keyword evidence="2" id="KW-1185">Reference proteome</keyword>
<proteinExistence type="predicted"/>
<sequence length="165" mass="16512">MAFQESVGIYRGVGQVGHPASTSPIIAAAGGPGAFKAATAGVNIATFVFRDAADPKVVSNVAPTTDSKPIGFIQNLGQAIIGYGQSASMLIRGGVEVSPKVGGDFWAKSTTVATNGQKVFASVTDGTIATGAAGAAVAGHVETEWYVSQGAAVGDLIIISTWSKA</sequence>
<dbReference type="Proteomes" id="UP000274122">
    <property type="component" value="Chromosome"/>
</dbReference>
<dbReference type="KEGG" id="clap:NCTC11466_03490"/>
<accession>A0A3S4K1D1</accession>
<evidence type="ECO:0000313" key="2">
    <source>
        <dbReference type="Proteomes" id="UP000274122"/>
    </source>
</evidence>
<organism evidence="1 2">
    <name type="scientific">Cedecea lapagei</name>
    <dbReference type="NCBI Taxonomy" id="158823"/>
    <lineage>
        <taxon>Bacteria</taxon>
        <taxon>Pseudomonadati</taxon>
        <taxon>Pseudomonadota</taxon>
        <taxon>Gammaproteobacteria</taxon>
        <taxon>Enterobacterales</taxon>
        <taxon>Enterobacteriaceae</taxon>
        <taxon>Cedecea</taxon>
    </lineage>
</organism>
<protein>
    <recommendedName>
        <fullName evidence="3">DUF2190 domain-containing protein</fullName>
    </recommendedName>
</protein>
<name>A0A3S4K1D1_9ENTR</name>
<dbReference type="InterPro" id="IPR056914">
    <property type="entry name" value="Gp53-like"/>
</dbReference>
<evidence type="ECO:0008006" key="3">
    <source>
        <dbReference type="Google" id="ProtNLM"/>
    </source>
</evidence>